<dbReference type="InterPro" id="IPR036390">
    <property type="entry name" value="WH_DNA-bd_sf"/>
</dbReference>
<dbReference type="InterPro" id="IPR011991">
    <property type="entry name" value="ArsR-like_HTH"/>
</dbReference>
<dbReference type="GO" id="GO:0003700">
    <property type="term" value="F:DNA-binding transcription factor activity"/>
    <property type="evidence" value="ECO:0007669"/>
    <property type="project" value="InterPro"/>
</dbReference>
<dbReference type="OrthoDB" id="9784339at2"/>
<reference evidence="3 4" key="1">
    <citation type="submission" date="2019-10" db="EMBL/GenBank/DDBJ databases">
        <title>Georgenia wutianyii sp. nov. and Georgenia yuyongxinii sp. nov. isolated from plateau pika (Ochotona curzoniae) in the Qinghai-Tibet plateau of China.</title>
        <authorList>
            <person name="Tian Z."/>
        </authorList>
    </citation>
    <scope>NUCLEOTIDE SEQUENCE [LARGE SCALE GENOMIC DNA]</scope>
    <source>
        <strain evidence="3 4">JCM 15130</strain>
    </source>
</reference>
<dbReference type="AlphaFoldDB" id="A0A7J9UYT4"/>
<dbReference type="PANTHER" id="PTHR43428:SF1">
    <property type="entry name" value="ARSENATE REDUCTASE"/>
    <property type="match status" value="1"/>
</dbReference>
<dbReference type="SMART" id="SM00418">
    <property type="entry name" value="HTH_ARSR"/>
    <property type="match status" value="1"/>
</dbReference>
<sequence length="237" mass="25345">MNDERSDGLRRRVSLHAALADPARLQILDTLSLGDASPSELAETLGAPSNLLAHHLKVLEQAGIVARARSEGDKRRSYVHLVPGALDDLSAPALRPAPRVLFVCTANSARSHLAAALWRRASDVAAASAGTHPAETIAPGAVETARRHRLELPQVRPQHVDDVRADGDLVVTVCDRAHEELDLPVDVHWSIPDPVVPGTPEAFDHALEEIGRRVDNLAPHLCPLATPANTTTAVPAH</sequence>
<feature type="domain" description="HTH arsR-type" evidence="2">
    <location>
        <begin position="4"/>
        <end position="101"/>
    </location>
</feature>
<dbReference type="Pfam" id="PF01451">
    <property type="entry name" value="LMWPc"/>
    <property type="match status" value="1"/>
</dbReference>
<dbReference type="InterPro" id="IPR023485">
    <property type="entry name" value="Ptyr_pPase"/>
</dbReference>
<evidence type="ECO:0000313" key="3">
    <source>
        <dbReference type="EMBL" id="MPV89791.1"/>
    </source>
</evidence>
<dbReference type="Gene3D" id="3.40.50.2300">
    <property type="match status" value="1"/>
</dbReference>
<dbReference type="GO" id="GO:0046685">
    <property type="term" value="P:response to arsenic-containing substance"/>
    <property type="evidence" value="ECO:0007669"/>
    <property type="project" value="UniProtKB-KW"/>
</dbReference>
<dbReference type="InterPro" id="IPR036196">
    <property type="entry name" value="Ptyr_pPase_sf"/>
</dbReference>
<dbReference type="CDD" id="cd00090">
    <property type="entry name" value="HTH_ARSR"/>
    <property type="match status" value="1"/>
</dbReference>
<dbReference type="PROSITE" id="PS50987">
    <property type="entry name" value="HTH_ARSR_2"/>
    <property type="match status" value="1"/>
</dbReference>
<dbReference type="Pfam" id="PF12840">
    <property type="entry name" value="HTH_20"/>
    <property type="match status" value="1"/>
</dbReference>
<dbReference type="Proteomes" id="UP000429644">
    <property type="component" value="Unassembled WGS sequence"/>
</dbReference>
<dbReference type="SMART" id="SM00226">
    <property type="entry name" value="LMWPc"/>
    <property type="match status" value="1"/>
</dbReference>
<evidence type="ECO:0000259" key="2">
    <source>
        <dbReference type="PROSITE" id="PS50987"/>
    </source>
</evidence>
<keyword evidence="4" id="KW-1185">Reference proteome</keyword>
<dbReference type="InterPro" id="IPR036388">
    <property type="entry name" value="WH-like_DNA-bd_sf"/>
</dbReference>
<evidence type="ECO:0000313" key="4">
    <source>
        <dbReference type="Proteomes" id="UP000429644"/>
    </source>
</evidence>
<comment type="caution">
    <text evidence="3">The sequence shown here is derived from an EMBL/GenBank/DDBJ whole genome shotgun (WGS) entry which is preliminary data.</text>
</comment>
<name>A0A7J9UYT4_9MICO</name>
<gene>
    <name evidence="3" type="ORF">GB882_14035</name>
</gene>
<dbReference type="SUPFAM" id="SSF46785">
    <property type="entry name" value="Winged helix' DNA-binding domain"/>
    <property type="match status" value="1"/>
</dbReference>
<dbReference type="PRINTS" id="PR00778">
    <property type="entry name" value="HTHARSR"/>
</dbReference>
<dbReference type="EMBL" id="WHPD01003027">
    <property type="protein sequence ID" value="MPV89791.1"/>
    <property type="molecule type" value="Genomic_DNA"/>
</dbReference>
<dbReference type="PANTHER" id="PTHR43428">
    <property type="entry name" value="ARSENATE REDUCTASE"/>
    <property type="match status" value="1"/>
</dbReference>
<dbReference type="InterPro" id="IPR001845">
    <property type="entry name" value="HTH_ArsR_DNA-bd_dom"/>
</dbReference>
<dbReference type="RefSeq" id="WP_152232550.1">
    <property type="nucleotide sequence ID" value="NZ_BAAAOT010000035.1"/>
</dbReference>
<dbReference type="Gene3D" id="1.10.10.10">
    <property type="entry name" value="Winged helix-like DNA-binding domain superfamily/Winged helix DNA-binding domain"/>
    <property type="match status" value="1"/>
</dbReference>
<proteinExistence type="predicted"/>
<keyword evidence="1" id="KW-0059">Arsenical resistance</keyword>
<organism evidence="3 4">
    <name type="scientific">Georgenia ruanii</name>
    <dbReference type="NCBI Taxonomy" id="348442"/>
    <lineage>
        <taxon>Bacteria</taxon>
        <taxon>Bacillati</taxon>
        <taxon>Actinomycetota</taxon>
        <taxon>Actinomycetes</taxon>
        <taxon>Micrococcales</taxon>
        <taxon>Bogoriellaceae</taxon>
        <taxon>Georgenia</taxon>
    </lineage>
</organism>
<evidence type="ECO:0000256" key="1">
    <source>
        <dbReference type="ARBA" id="ARBA00022849"/>
    </source>
</evidence>
<dbReference type="SUPFAM" id="SSF52788">
    <property type="entry name" value="Phosphotyrosine protein phosphatases I"/>
    <property type="match status" value="1"/>
</dbReference>
<protein>
    <submittedName>
        <fullName evidence="3">Helix-turn-helix domain-containing protein</fullName>
    </submittedName>
</protein>
<accession>A0A7J9UYT4</accession>